<gene>
    <name evidence="2" type="ORF">HMPREF9081_1799</name>
</gene>
<dbReference type="STRING" id="888060.HMPREF9081_1799"/>
<dbReference type="eggNOG" id="COG1733">
    <property type="taxonomic scope" value="Bacteria"/>
</dbReference>
<dbReference type="AlphaFoldDB" id="F5RNG3"/>
<dbReference type="EMBL" id="AFHQ01000042">
    <property type="protein sequence ID" value="EGK58932.1"/>
    <property type="molecule type" value="Genomic_DNA"/>
</dbReference>
<dbReference type="InterPro" id="IPR036388">
    <property type="entry name" value="WH-like_DNA-bd_sf"/>
</dbReference>
<accession>F5RNG3</accession>
<dbReference type="InterPro" id="IPR002577">
    <property type="entry name" value="HTH_HxlR"/>
</dbReference>
<dbReference type="Gene3D" id="1.10.10.10">
    <property type="entry name" value="Winged helix-like DNA-binding domain superfamily/Winged helix DNA-binding domain"/>
    <property type="match status" value="1"/>
</dbReference>
<evidence type="ECO:0000313" key="2">
    <source>
        <dbReference type="EMBL" id="EGK58932.1"/>
    </source>
</evidence>
<dbReference type="SUPFAM" id="SSF46785">
    <property type="entry name" value="Winged helix' DNA-binding domain"/>
    <property type="match status" value="1"/>
</dbReference>
<keyword evidence="3" id="KW-1185">Reference proteome</keyword>
<evidence type="ECO:0000313" key="3">
    <source>
        <dbReference type="Proteomes" id="UP000004067"/>
    </source>
</evidence>
<protein>
    <recommendedName>
        <fullName evidence="1">HTH hxlR-type domain-containing protein</fullName>
    </recommendedName>
</protein>
<reference evidence="2 3" key="1">
    <citation type="submission" date="2011-04" db="EMBL/GenBank/DDBJ databases">
        <authorList>
            <person name="Muzny D."/>
            <person name="Qin X."/>
            <person name="Deng J."/>
            <person name="Jiang H."/>
            <person name="Liu Y."/>
            <person name="Qu J."/>
            <person name="Song X.-Z."/>
            <person name="Zhang L."/>
            <person name="Thornton R."/>
            <person name="Coyle M."/>
            <person name="Francisco L."/>
            <person name="Jackson L."/>
            <person name="Javaid M."/>
            <person name="Korchina V."/>
            <person name="Kovar C."/>
            <person name="Mata R."/>
            <person name="Mathew T."/>
            <person name="Ngo R."/>
            <person name="Nguyen L."/>
            <person name="Nguyen N."/>
            <person name="Okwuonu G."/>
            <person name="Ongeri F."/>
            <person name="Pham C."/>
            <person name="Simmons D."/>
            <person name="Wilczek-Boney K."/>
            <person name="Hale W."/>
            <person name="Jakkamsetti A."/>
            <person name="Pham P."/>
            <person name="Ruth R."/>
            <person name="San Lucas F."/>
            <person name="Warren J."/>
            <person name="Zhang J."/>
            <person name="Zhao Z."/>
            <person name="Zhou C."/>
            <person name="Zhu D."/>
            <person name="Lee S."/>
            <person name="Bess C."/>
            <person name="Blankenburg K."/>
            <person name="Forbes L."/>
            <person name="Fu Q."/>
            <person name="Gubbala S."/>
            <person name="Hirani K."/>
            <person name="Jayaseelan J.C."/>
            <person name="Lara F."/>
            <person name="Munidasa M."/>
            <person name="Palculict T."/>
            <person name="Patil S."/>
            <person name="Pu L.-L."/>
            <person name="Saada N."/>
            <person name="Tang L."/>
            <person name="Weissenberger G."/>
            <person name="Zhu Y."/>
            <person name="Hemphill L."/>
            <person name="Shang Y."/>
            <person name="Youmans B."/>
            <person name="Ayvaz T."/>
            <person name="Ross M."/>
            <person name="Santibanez J."/>
            <person name="Aqrawi P."/>
            <person name="Gross S."/>
            <person name="Joshi V."/>
            <person name="Fowler G."/>
            <person name="Nazareth L."/>
            <person name="Reid J."/>
            <person name="Worley K."/>
            <person name="Petrosino J."/>
            <person name="Highlander S."/>
            <person name="Gibbs R."/>
        </authorList>
    </citation>
    <scope>NUCLEOTIDE SEQUENCE [LARGE SCALE GENOMIC DNA]</scope>
    <source>
        <strain evidence="2 3">DSM 2778</strain>
    </source>
</reference>
<dbReference type="Proteomes" id="UP000004067">
    <property type="component" value="Unassembled WGS sequence"/>
</dbReference>
<organism evidence="2 3">
    <name type="scientific">Centipeda periodontii DSM 2778</name>
    <dbReference type="NCBI Taxonomy" id="888060"/>
    <lineage>
        <taxon>Bacteria</taxon>
        <taxon>Bacillati</taxon>
        <taxon>Bacillota</taxon>
        <taxon>Negativicutes</taxon>
        <taxon>Selenomonadales</taxon>
        <taxon>Selenomonadaceae</taxon>
        <taxon>Centipeda</taxon>
    </lineage>
</organism>
<dbReference type="PROSITE" id="PS51118">
    <property type="entry name" value="HTH_HXLR"/>
    <property type="match status" value="1"/>
</dbReference>
<dbReference type="Pfam" id="PF01638">
    <property type="entry name" value="HxlR"/>
    <property type="match status" value="1"/>
</dbReference>
<evidence type="ECO:0000259" key="1">
    <source>
        <dbReference type="PROSITE" id="PS51118"/>
    </source>
</evidence>
<name>F5RNG3_9FIRM</name>
<dbReference type="InterPro" id="IPR036390">
    <property type="entry name" value="WH_DNA-bd_sf"/>
</dbReference>
<dbReference type="HOGENOM" id="CLU_3078079_0_0_9"/>
<dbReference type="RefSeq" id="WP_006306801.1">
    <property type="nucleotide sequence ID" value="NZ_GL892076.1"/>
</dbReference>
<sequence length="52" mass="5847">MAVLNLLVLPIRKEYPQVPPKVKYTLSDKGKTFVPIINAMCGWGRAYPINDS</sequence>
<feature type="domain" description="HTH hxlR-type" evidence="1">
    <location>
        <begin position="1"/>
        <end position="52"/>
    </location>
</feature>
<proteinExistence type="predicted"/>
<comment type="caution">
    <text evidence="2">The sequence shown here is derived from an EMBL/GenBank/DDBJ whole genome shotgun (WGS) entry which is preliminary data.</text>
</comment>